<organism evidence="1 2">
    <name type="scientific">Pristionchus mayeri</name>
    <dbReference type="NCBI Taxonomy" id="1317129"/>
    <lineage>
        <taxon>Eukaryota</taxon>
        <taxon>Metazoa</taxon>
        <taxon>Ecdysozoa</taxon>
        <taxon>Nematoda</taxon>
        <taxon>Chromadorea</taxon>
        <taxon>Rhabditida</taxon>
        <taxon>Rhabditina</taxon>
        <taxon>Diplogasteromorpha</taxon>
        <taxon>Diplogasteroidea</taxon>
        <taxon>Neodiplogasteridae</taxon>
        <taxon>Pristionchus</taxon>
    </lineage>
</organism>
<comment type="caution">
    <text evidence="1">The sequence shown here is derived from an EMBL/GenBank/DDBJ whole genome shotgun (WGS) entry which is preliminary data.</text>
</comment>
<dbReference type="EMBL" id="BTRK01000006">
    <property type="protein sequence ID" value="GMR62781.1"/>
    <property type="molecule type" value="Genomic_DNA"/>
</dbReference>
<reference evidence="2" key="1">
    <citation type="submission" date="2022-10" db="EMBL/GenBank/DDBJ databases">
        <title>Genome assembly of Pristionchus species.</title>
        <authorList>
            <person name="Yoshida K."/>
            <person name="Sommer R.J."/>
        </authorList>
    </citation>
    <scope>NUCLEOTIDE SEQUENCE [LARGE SCALE GENOMIC DNA]</scope>
    <source>
        <strain evidence="2">RS5460</strain>
    </source>
</reference>
<dbReference type="PANTHER" id="PTHR31362">
    <property type="entry name" value="GLYCOSYLTRANSFERASE STELLO1-RELATED"/>
    <property type="match status" value="1"/>
</dbReference>
<dbReference type="Proteomes" id="UP001328107">
    <property type="component" value="Unassembled WGS sequence"/>
</dbReference>
<accession>A0AAN5DFW2</accession>
<name>A0AAN5DFW2_9BILA</name>
<proteinExistence type="predicted"/>
<protein>
    <submittedName>
        <fullName evidence="1">Uncharacterized protein</fullName>
    </submittedName>
</protein>
<dbReference type="Pfam" id="PF03385">
    <property type="entry name" value="STELLO"/>
    <property type="match status" value="1"/>
</dbReference>
<evidence type="ECO:0000313" key="1">
    <source>
        <dbReference type="EMBL" id="GMR62781.1"/>
    </source>
</evidence>
<dbReference type="PANTHER" id="PTHR31362:SF0">
    <property type="entry name" value="EXOSTOSIN DOMAIN-CONTAINING PROTEIN-RELATED"/>
    <property type="match status" value="1"/>
</dbReference>
<dbReference type="AlphaFoldDB" id="A0AAN5DFW2"/>
<sequence length="95" mass="11274">MDNPHSAEKRADAKIKDFTDLKKWCDDADSVKSKKWRFPAPDILATWTRRNQMLVDNYQIVAIVTNNYQWRMGMGMLQRMYEAPCVMYFFSRSLS</sequence>
<evidence type="ECO:0000313" key="2">
    <source>
        <dbReference type="Proteomes" id="UP001328107"/>
    </source>
</evidence>
<dbReference type="InterPro" id="IPR005049">
    <property type="entry name" value="STL-like"/>
</dbReference>
<gene>
    <name evidence="1" type="ORF">PMAYCL1PPCAC_32976</name>
</gene>
<keyword evidence="2" id="KW-1185">Reference proteome</keyword>